<gene>
    <name evidence="4" type="ORF">OSTLU_30903</name>
</gene>
<keyword evidence="5" id="KW-1185">Reference proteome</keyword>
<proteinExistence type="predicted"/>
<sequence>MRLCANEERREVTAAMKSRLRLAAKEFRTRDENREAQTKVRIATVKAACERDREATERAREEALRAEMEARMRIVENARAVEEELMNDLRFERNERGQMEKEFAREIEALRAAHAAEMEKVNAEAEARVERVKKEMCDKTIELERVQKDHKDSLDRERALAREKYDRQRSAYEFVEKSLAETASELECTQRAHETCRRSLDELSASANEREKTVIGLRTELTNKTATIGDMRARLDRLIASEIDLARKLSESQEAYATSIEERTKLRENIETEQQSQAAMSTAHAEHVHELEETIYDLRATIRRNESVVELATRDGEERLKKLLSDLEERNEKAESETNELVNSYEARIKAMEVEHSANHARALAEFAERADVAESRHEEAISALNAAWLRKENEWKDEKLRLESSLECATSRESKANDVVETYEARHQTLSAEMERIKSSAEAKETHLVDQIRDSKLALNAVEALTHKLEKKMSERELEYESERSFADQKLRDEINRTNALWERKTKENVQIAIEESHRTHESAMERLMTEMEMKAKGDVARAVANVSEAYHANERELREEIDDINRQHAKQLETMAFERDRAVSELQADCNHRLESLSATHVCEIERLTASHRERVEMMDEEHAKQLKHSMAEAVRLAVREVEAQHDAREADRAEKAAANQAQELKCATDEYARDLERLEREYETKLESCIAVSTTLELERESLRSQLRRAREELGAAELERAMDVEKSRDAAVATAYAHESEIDSMRKEHKITITRMQDVNESAAKVANEALSASRAEISKWRAMYEKRESRPEDVRRIKDLETELRDVSERLERSAQHRRTLQSELLGRASEFDATSARKRGGLSLKRAHAAYAAAPRER</sequence>
<accession>A4RVA3</accession>
<dbReference type="Proteomes" id="UP000001568">
    <property type="component" value="Chromosome 3"/>
</dbReference>
<dbReference type="PANTHER" id="PTHR18870">
    <property type="entry name" value="PROTEIN TAG-278-RELATED"/>
    <property type="match status" value="1"/>
</dbReference>
<dbReference type="EMBL" id="CP000583">
    <property type="protein sequence ID" value="ABO95398.1"/>
    <property type="molecule type" value="Genomic_DNA"/>
</dbReference>
<dbReference type="OrthoDB" id="75801at2759"/>
<feature type="compositionally biased region" description="Low complexity" evidence="3">
    <location>
        <begin position="855"/>
        <end position="864"/>
    </location>
</feature>
<keyword evidence="1 2" id="KW-0175">Coiled coil</keyword>
<dbReference type="RefSeq" id="XP_001417105.1">
    <property type="nucleotide sequence ID" value="XM_001417068.1"/>
</dbReference>
<evidence type="ECO:0000313" key="4">
    <source>
        <dbReference type="EMBL" id="ABO95398.1"/>
    </source>
</evidence>
<evidence type="ECO:0000256" key="2">
    <source>
        <dbReference type="SAM" id="Coils"/>
    </source>
</evidence>
<dbReference type="HOGENOM" id="CLU_331620_0_0_1"/>
<dbReference type="OMA" id="SKWRAMY"/>
<feature type="coiled-coil region" evidence="2">
    <location>
        <begin position="653"/>
        <end position="723"/>
    </location>
</feature>
<dbReference type="Gramene" id="ABO95398">
    <property type="protein sequence ID" value="ABO95398"/>
    <property type="gene ID" value="OSTLU_30903"/>
</dbReference>
<feature type="region of interest" description="Disordered" evidence="3">
    <location>
        <begin position="816"/>
        <end position="864"/>
    </location>
</feature>
<feature type="compositionally biased region" description="Basic residues" evidence="3">
    <location>
        <begin position="842"/>
        <end position="854"/>
    </location>
</feature>
<name>A4RVA3_OSTLU</name>
<reference evidence="4 5" key="1">
    <citation type="journal article" date="2007" name="Proc. Natl. Acad. Sci. U.S.A.">
        <title>The tiny eukaryote Ostreococcus provides genomic insights into the paradox of plankton speciation.</title>
        <authorList>
            <person name="Palenik B."/>
            <person name="Grimwood J."/>
            <person name="Aerts A."/>
            <person name="Rouze P."/>
            <person name="Salamov A."/>
            <person name="Putnam N."/>
            <person name="Dupont C."/>
            <person name="Jorgensen R."/>
            <person name="Derelle E."/>
            <person name="Rombauts S."/>
            <person name="Zhou K."/>
            <person name="Otillar R."/>
            <person name="Merchant S.S."/>
            <person name="Podell S."/>
            <person name="Gaasterland T."/>
            <person name="Napoli C."/>
            <person name="Gendler K."/>
            <person name="Manuell A."/>
            <person name="Tai V."/>
            <person name="Vallon O."/>
            <person name="Piganeau G."/>
            <person name="Jancek S."/>
            <person name="Heijde M."/>
            <person name="Jabbari K."/>
            <person name="Bowler C."/>
            <person name="Lohr M."/>
            <person name="Robbens S."/>
            <person name="Werner G."/>
            <person name="Dubchak I."/>
            <person name="Pazour G.J."/>
            <person name="Ren Q."/>
            <person name="Paulsen I."/>
            <person name="Delwiche C."/>
            <person name="Schmutz J."/>
            <person name="Rokhsar D."/>
            <person name="Van de Peer Y."/>
            <person name="Moreau H."/>
            <person name="Grigoriev I.V."/>
        </authorList>
    </citation>
    <scope>NUCLEOTIDE SEQUENCE [LARGE SCALE GENOMIC DNA]</scope>
    <source>
        <strain evidence="4 5">CCE9901</strain>
    </source>
</reference>
<feature type="coiled-coil region" evidence="2">
    <location>
        <begin position="317"/>
        <end position="344"/>
    </location>
</feature>
<dbReference type="KEGG" id="olu:OSTLU_30903"/>
<evidence type="ECO:0000313" key="5">
    <source>
        <dbReference type="Proteomes" id="UP000001568"/>
    </source>
</evidence>
<dbReference type="GeneID" id="5000921"/>
<evidence type="ECO:0000256" key="1">
    <source>
        <dbReference type="ARBA" id="ARBA00023054"/>
    </source>
</evidence>
<evidence type="ECO:0000256" key="3">
    <source>
        <dbReference type="SAM" id="MobiDB-lite"/>
    </source>
</evidence>
<feature type="coiled-coil region" evidence="2">
    <location>
        <begin position="549"/>
        <end position="576"/>
    </location>
</feature>
<dbReference type="PANTHER" id="PTHR18870:SF9">
    <property type="entry name" value="PROTEIN TAG-278-RELATED"/>
    <property type="match status" value="1"/>
</dbReference>
<protein>
    <submittedName>
        <fullName evidence="4">Uncharacterized protein</fullName>
    </submittedName>
</protein>
<feature type="coiled-coil region" evidence="2">
    <location>
        <begin position="46"/>
        <end position="135"/>
    </location>
</feature>
<dbReference type="AlphaFoldDB" id="A4RVA3"/>
<organism evidence="4 5">
    <name type="scientific">Ostreococcus lucimarinus (strain CCE9901)</name>
    <dbReference type="NCBI Taxonomy" id="436017"/>
    <lineage>
        <taxon>Eukaryota</taxon>
        <taxon>Viridiplantae</taxon>
        <taxon>Chlorophyta</taxon>
        <taxon>Mamiellophyceae</taxon>
        <taxon>Mamiellales</taxon>
        <taxon>Bathycoccaceae</taxon>
        <taxon>Ostreococcus</taxon>
    </lineage>
</organism>